<reference evidence="1 2" key="1">
    <citation type="submission" date="2018-05" db="EMBL/GenBank/DDBJ databases">
        <title>Genomic Encyclopedia of Type Strains, Phase IV (KMG-IV): sequencing the most valuable type-strain genomes for metagenomic binning, comparative biology and taxonomic classification.</title>
        <authorList>
            <person name="Goeker M."/>
        </authorList>
    </citation>
    <scope>NUCLEOTIDE SEQUENCE [LARGE SCALE GENOMIC DNA]</scope>
    <source>
        <strain evidence="1 2">DSM 6986</strain>
    </source>
</reference>
<keyword evidence="2" id="KW-1185">Reference proteome</keyword>
<dbReference type="RefSeq" id="WP_109614825.1">
    <property type="nucleotide sequence ID" value="NZ_QGGG01000025.1"/>
</dbReference>
<sequence length="74" mass="8324">MADPKVTRLPTAATSYYTVRKSGRWWAVYLVTPAPGRDLRTKLVSFSNRESAKAHARETAARMMRPFKIGGRLA</sequence>
<accession>A0A316C7L9</accession>
<organism evidence="1 2">
    <name type="scientific">Pseudaminobacter salicylatoxidans</name>
    <dbReference type="NCBI Taxonomy" id="93369"/>
    <lineage>
        <taxon>Bacteria</taxon>
        <taxon>Pseudomonadati</taxon>
        <taxon>Pseudomonadota</taxon>
        <taxon>Alphaproteobacteria</taxon>
        <taxon>Hyphomicrobiales</taxon>
        <taxon>Phyllobacteriaceae</taxon>
        <taxon>Pseudaminobacter</taxon>
    </lineage>
</organism>
<dbReference type="Proteomes" id="UP000245396">
    <property type="component" value="Unassembled WGS sequence"/>
</dbReference>
<name>A0A316C7L9_PSESE</name>
<dbReference type="OrthoDB" id="8481792at2"/>
<proteinExistence type="predicted"/>
<evidence type="ECO:0008006" key="3">
    <source>
        <dbReference type="Google" id="ProtNLM"/>
    </source>
</evidence>
<comment type="caution">
    <text evidence="1">The sequence shown here is derived from an EMBL/GenBank/DDBJ whole genome shotgun (WGS) entry which is preliminary data.</text>
</comment>
<dbReference type="EMBL" id="QGGG01000025">
    <property type="protein sequence ID" value="PWJ73857.1"/>
    <property type="molecule type" value="Genomic_DNA"/>
</dbReference>
<gene>
    <name evidence="1" type="ORF">C7441_12541</name>
</gene>
<evidence type="ECO:0000313" key="2">
    <source>
        <dbReference type="Proteomes" id="UP000245396"/>
    </source>
</evidence>
<evidence type="ECO:0000313" key="1">
    <source>
        <dbReference type="EMBL" id="PWJ73857.1"/>
    </source>
</evidence>
<dbReference type="AlphaFoldDB" id="A0A316C7L9"/>
<protein>
    <recommendedName>
        <fullName evidence="3">AP2 domain-containing protein</fullName>
    </recommendedName>
</protein>